<feature type="transmembrane region" description="Helical" evidence="8">
    <location>
        <begin position="195"/>
        <end position="222"/>
    </location>
</feature>
<keyword evidence="10" id="KW-0560">Oxidoreductase</keyword>
<dbReference type="GO" id="GO:0019646">
    <property type="term" value="P:aerobic electron transport chain"/>
    <property type="evidence" value="ECO:0007669"/>
    <property type="project" value="InterPro"/>
</dbReference>
<keyword evidence="3" id="KW-1003">Cell membrane</keyword>
<comment type="similarity">
    <text evidence="2 7">Belongs to the cytochrome c oxidase subunit 3 family.</text>
</comment>
<dbReference type="Proteomes" id="UP000020218">
    <property type="component" value="Unassembled WGS sequence"/>
</dbReference>
<feature type="transmembrane region" description="Helical" evidence="8">
    <location>
        <begin position="50"/>
        <end position="69"/>
    </location>
</feature>
<evidence type="ECO:0000259" key="9">
    <source>
        <dbReference type="PROSITE" id="PS50253"/>
    </source>
</evidence>
<evidence type="ECO:0000313" key="10">
    <source>
        <dbReference type="EMBL" id="EXI65363.1"/>
    </source>
</evidence>
<accession>A0A011M6V5</accession>
<dbReference type="InterPro" id="IPR035973">
    <property type="entry name" value="Cyt_c_oxidase_su3-like_sf"/>
</dbReference>
<evidence type="ECO:0000313" key="11">
    <source>
        <dbReference type="Proteomes" id="UP000020218"/>
    </source>
</evidence>
<keyword evidence="4 7" id="KW-0812">Transmembrane</keyword>
<evidence type="ECO:0000256" key="2">
    <source>
        <dbReference type="ARBA" id="ARBA00010581"/>
    </source>
</evidence>
<evidence type="ECO:0000256" key="1">
    <source>
        <dbReference type="ARBA" id="ARBA00004651"/>
    </source>
</evidence>
<name>A0A011M6V5_9PROT</name>
<dbReference type="PATRIC" id="fig|1454001.3.peg.3330"/>
<comment type="subcellular location">
    <subcellularLocation>
        <location evidence="1 7">Cell membrane</location>
        <topology evidence="1 7">Multi-pass membrane protein</topology>
    </subcellularLocation>
</comment>
<reference evidence="10" key="1">
    <citation type="submission" date="2014-02" db="EMBL/GenBank/DDBJ databases">
        <title>Expanding our view of genomic diversity in Candidatus Accumulibacter clades.</title>
        <authorList>
            <person name="Skennerton C.T."/>
            <person name="Barr J.J."/>
            <person name="Slater F.R."/>
            <person name="Bond P.L."/>
            <person name="Tyson G.W."/>
        </authorList>
    </citation>
    <scope>NUCLEOTIDE SEQUENCE [LARGE SCALE GENOMIC DNA]</scope>
</reference>
<dbReference type="AlphaFoldDB" id="A0A011M6V5"/>
<evidence type="ECO:0000256" key="6">
    <source>
        <dbReference type="ARBA" id="ARBA00023136"/>
    </source>
</evidence>
<dbReference type="PANTHER" id="PTHR11403">
    <property type="entry name" value="CYTOCHROME C OXIDASE SUBUNIT III"/>
    <property type="match status" value="1"/>
</dbReference>
<dbReference type="InterPro" id="IPR000298">
    <property type="entry name" value="Cyt_c_oxidase-like_su3"/>
</dbReference>
<comment type="caution">
    <text evidence="10">The sequence shown here is derived from an EMBL/GenBank/DDBJ whole genome shotgun (WGS) entry which is preliminary data.</text>
</comment>
<evidence type="ECO:0000256" key="7">
    <source>
        <dbReference type="RuleBase" id="RU003376"/>
    </source>
</evidence>
<evidence type="ECO:0000256" key="3">
    <source>
        <dbReference type="ARBA" id="ARBA00022475"/>
    </source>
</evidence>
<dbReference type="Pfam" id="PF00510">
    <property type="entry name" value="COX3"/>
    <property type="match status" value="1"/>
</dbReference>
<feature type="domain" description="Heme-copper oxidase subunit III family profile" evidence="9">
    <location>
        <begin position="11"/>
        <end position="255"/>
    </location>
</feature>
<dbReference type="CDD" id="cd00386">
    <property type="entry name" value="Heme_Cu_Oxidase_III_like"/>
    <property type="match status" value="1"/>
</dbReference>
<keyword evidence="11" id="KW-1185">Reference proteome</keyword>
<dbReference type="EC" id="1.9.3.1" evidence="10"/>
<keyword evidence="5 8" id="KW-1133">Transmembrane helix</keyword>
<dbReference type="Gene3D" id="1.20.120.80">
    <property type="entry name" value="Cytochrome c oxidase, subunit III, four-helix bundle"/>
    <property type="match status" value="1"/>
</dbReference>
<feature type="transmembrane region" description="Helical" evidence="8">
    <location>
        <begin position="122"/>
        <end position="142"/>
    </location>
</feature>
<dbReference type="STRING" id="1454001.AW08_03283"/>
<protein>
    <submittedName>
        <fullName evidence="10">Cytochrome c oxidase subunit 3</fullName>
        <ecNumber evidence="10">1.9.3.1</ecNumber>
    </submittedName>
</protein>
<organism evidence="10 11">
    <name type="scientific">Candidatus Accumulibacter adjunctus</name>
    <dbReference type="NCBI Taxonomy" id="1454001"/>
    <lineage>
        <taxon>Bacteria</taxon>
        <taxon>Pseudomonadati</taxon>
        <taxon>Pseudomonadota</taxon>
        <taxon>Betaproteobacteria</taxon>
        <taxon>Candidatus Accumulibacter</taxon>
    </lineage>
</organism>
<feature type="transmembrane region" description="Helical" evidence="8">
    <location>
        <begin position="21"/>
        <end position="44"/>
    </location>
</feature>
<dbReference type="GO" id="GO:0016491">
    <property type="term" value="F:oxidoreductase activity"/>
    <property type="evidence" value="ECO:0007669"/>
    <property type="project" value="UniProtKB-KW"/>
</dbReference>
<dbReference type="PROSITE" id="PS50253">
    <property type="entry name" value="COX3"/>
    <property type="match status" value="1"/>
</dbReference>
<dbReference type="EMBL" id="JFAX01000024">
    <property type="protein sequence ID" value="EXI65363.1"/>
    <property type="molecule type" value="Genomic_DNA"/>
</dbReference>
<sequence>MSQHDAAHHHPGHAHAHWEYSIWPAIISIGVLAWSLAFCFQFVYHMPFAALISFGLGVPMILGGVAGWTNEAIGKGEGLSYGAMGWFILAEAMIFLSFFVYYWFMRLSAPSWPPAGTPTLPIVYPLVMTVILVASSFTIHMAEEEAMHRGDRGTVLKWLLLTMLLGFTFLGMSIYEWGHLIAEGFTISTNSFGTTFYSITGLHASHVIVGLAIFTAGLFPALKGTIPAAFWRPASLYWHFVDIIWFFVVSQVYFW</sequence>
<feature type="transmembrane region" description="Helical" evidence="8">
    <location>
        <begin position="81"/>
        <end position="102"/>
    </location>
</feature>
<evidence type="ECO:0000256" key="4">
    <source>
        <dbReference type="ARBA" id="ARBA00022692"/>
    </source>
</evidence>
<dbReference type="SUPFAM" id="SSF81452">
    <property type="entry name" value="Cytochrome c oxidase subunit III-like"/>
    <property type="match status" value="1"/>
</dbReference>
<proteinExistence type="inferred from homology"/>
<evidence type="ECO:0000256" key="8">
    <source>
        <dbReference type="SAM" id="Phobius"/>
    </source>
</evidence>
<dbReference type="GO" id="GO:0004129">
    <property type="term" value="F:cytochrome-c oxidase activity"/>
    <property type="evidence" value="ECO:0007669"/>
    <property type="project" value="InterPro"/>
</dbReference>
<keyword evidence="6 8" id="KW-0472">Membrane</keyword>
<dbReference type="GO" id="GO:0005886">
    <property type="term" value="C:plasma membrane"/>
    <property type="evidence" value="ECO:0007669"/>
    <property type="project" value="UniProtKB-SubCell"/>
</dbReference>
<dbReference type="InterPro" id="IPR024791">
    <property type="entry name" value="Cyt_c/ubiquinol_Oxase_su3"/>
</dbReference>
<evidence type="ECO:0000256" key="5">
    <source>
        <dbReference type="ARBA" id="ARBA00022989"/>
    </source>
</evidence>
<dbReference type="PANTHER" id="PTHR11403:SF2">
    <property type="entry name" value="CYTOCHROME BO(3) UBIQUINOL OXIDASE SUBUNIT 3"/>
    <property type="match status" value="1"/>
</dbReference>
<dbReference type="InterPro" id="IPR013833">
    <property type="entry name" value="Cyt_c_oxidase_su3_a-hlx"/>
</dbReference>
<feature type="transmembrane region" description="Helical" evidence="8">
    <location>
        <begin position="154"/>
        <end position="175"/>
    </location>
</feature>
<gene>
    <name evidence="10" type="primary">ctaE</name>
    <name evidence="10" type="ORF">AW08_03283</name>
</gene>
<feature type="transmembrane region" description="Helical" evidence="8">
    <location>
        <begin position="234"/>
        <end position="254"/>
    </location>
</feature>